<reference evidence="7 8" key="1">
    <citation type="submission" date="2018-12" db="EMBL/GenBank/DDBJ databases">
        <title>The Draft Genome Sequence of the Soil Bacterium Pedobacter tournemirensis R1.</title>
        <authorList>
            <person name="He J."/>
        </authorList>
    </citation>
    <scope>NUCLEOTIDE SEQUENCE [LARGE SCALE GENOMIC DNA]</scope>
    <source>
        <strain evidence="7 8">R1</strain>
    </source>
</reference>
<evidence type="ECO:0000256" key="1">
    <source>
        <dbReference type="ARBA" id="ARBA00010641"/>
    </source>
</evidence>
<proteinExistence type="inferred from homology"/>
<dbReference type="EMBL" id="RXOC01000010">
    <property type="protein sequence ID" value="RXF68702.1"/>
    <property type="molecule type" value="Genomic_DNA"/>
</dbReference>
<comment type="similarity">
    <text evidence="1">Belongs to the sigma-70 factor family. ECF subfamily.</text>
</comment>
<dbReference type="Pfam" id="PF04542">
    <property type="entry name" value="Sigma70_r2"/>
    <property type="match status" value="1"/>
</dbReference>
<dbReference type="Proteomes" id="UP000322918">
    <property type="component" value="Unassembled WGS sequence"/>
</dbReference>
<name>A0A4V1KHX4_9SPHI</name>
<sequence>MGKATGIKKFTDEQLLAGIRNSDYEIFTILYSGYFQSLSLVSMKYVKDVFIAEGIVQDVFVRMWEDPTLIETVKSIRPYLYRSVINHSINYINRQKSIEQHHLRIADQMEDVNIETLHEEQELKKIIYAEIDRLPGQCKRIFKMSRFEGLKYREIAAELNISERTVENHIANALKILRSRLLVNTTGRGGLYQMKILMFLAF</sequence>
<evidence type="ECO:0000256" key="2">
    <source>
        <dbReference type="ARBA" id="ARBA00023015"/>
    </source>
</evidence>
<reference evidence="6 9" key="2">
    <citation type="submission" date="2019-09" db="EMBL/GenBank/DDBJ databases">
        <title>Pararcticibacter amylolyticus gen. nov., sp. nov., isolated from a rottenly hemp rope, and reclassification of Pedobacter tournemirensis as Pararcticibacter tournemirensis comb. nov.</title>
        <authorList>
            <person name="Cai Y."/>
        </authorList>
    </citation>
    <scope>NUCLEOTIDE SEQUENCE [LARGE SCALE GENOMIC DNA]</scope>
    <source>
        <strain evidence="6 9">TF5-37.2-LB10</strain>
    </source>
</reference>
<dbReference type="InterPro" id="IPR014327">
    <property type="entry name" value="RNA_pol_sigma70_bacteroid"/>
</dbReference>
<dbReference type="InterPro" id="IPR013324">
    <property type="entry name" value="RNA_pol_sigma_r3/r4-like"/>
</dbReference>
<organism evidence="7 8">
    <name type="scientific">Arcticibacter tournemirensis</name>
    <dbReference type="NCBI Taxonomy" id="699437"/>
    <lineage>
        <taxon>Bacteria</taxon>
        <taxon>Pseudomonadati</taxon>
        <taxon>Bacteroidota</taxon>
        <taxon>Sphingobacteriia</taxon>
        <taxon>Sphingobacteriales</taxon>
        <taxon>Sphingobacteriaceae</taxon>
        <taxon>Arcticibacter</taxon>
    </lineage>
</organism>
<dbReference type="RefSeq" id="WP_128770334.1">
    <property type="nucleotide sequence ID" value="NZ_RXOC01000010.1"/>
</dbReference>
<dbReference type="InterPro" id="IPR013325">
    <property type="entry name" value="RNA_pol_sigma_r2"/>
</dbReference>
<feature type="domain" description="HTH luxR-type" evidence="5">
    <location>
        <begin position="131"/>
        <end position="189"/>
    </location>
</feature>
<dbReference type="InterPro" id="IPR013249">
    <property type="entry name" value="RNA_pol_sigma70_r4_t2"/>
</dbReference>
<dbReference type="Gene3D" id="1.10.10.10">
    <property type="entry name" value="Winged helix-like DNA-binding domain superfamily/Winged helix DNA-binding domain"/>
    <property type="match status" value="1"/>
</dbReference>
<evidence type="ECO:0000256" key="3">
    <source>
        <dbReference type="ARBA" id="ARBA00023082"/>
    </source>
</evidence>
<gene>
    <name evidence="7" type="ORF">EKH83_15360</name>
    <name evidence="6" type="ORF">F1649_06100</name>
</gene>
<evidence type="ECO:0000313" key="7">
    <source>
        <dbReference type="EMBL" id="RXF68702.1"/>
    </source>
</evidence>
<dbReference type="GO" id="GO:0003677">
    <property type="term" value="F:DNA binding"/>
    <property type="evidence" value="ECO:0007669"/>
    <property type="project" value="InterPro"/>
</dbReference>
<evidence type="ECO:0000313" key="8">
    <source>
        <dbReference type="Proteomes" id="UP000290848"/>
    </source>
</evidence>
<dbReference type="Proteomes" id="UP000290848">
    <property type="component" value="Unassembled WGS sequence"/>
</dbReference>
<evidence type="ECO:0000313" key="6">
    <source>
        <dbReference type="EMBL" id="KAA8484347.1"/>
    </source>
</evidence>
<evidence type="ECO:0000259" key="5">
    <source>
        <dbReference type="SMART" id="SM00421"/>
    </source>
</evidence>
<keyword evidence="2" id="KW-0805">Transcription regulation</keyword>
<dbReference type="InterPro" id="IPR007627">
    <property type="entry name" value="RNA_pol_sigma70_r2"/>
</dbReference>
<comment type="caution">
    <text evidence="7">The sequence shown here is derived from an EMBL/GenBank/DDBJ whole genome shotgun (WGS) entry which is preliminary data.</text>
</comment>
<dbReference type="SUPFAM" id="SSF88946">
    <property type="entry name" value="Sigma2 domain of RNA polymerase sigma factors"/>
    <property type="match status" value="1"/>
</dbReference>
<dbReference type="NCBIfam" id="TIGR02985">
    <property type="entry name" value="Sig70_bacteroi1"/>
    <property type="match status" value="1"/>
</dbReference>
<dbReference type="GO" id="GO:0006352">
    <property type="term" value="P:DNA-templated transcription initiation"/>
    <property type="evidence" value="ECO:0007669"/>
    <property type="project" value="InterPro"/>
</dbReference>
<keyword evidence="3" id="KW-0731">Sigma factor</keyword>
<evidence type="ECO:0000256" key="4">
    <source>
        <dbReference type="ARBA" id="ARBA00023163"/>
    </source>
</evidence>
<protein>
    <submittedName>
        <fullName evidence="7">RNA polymerase sigma-70 factor</fullName>
    </submittedName>
</protein>
<dbReference type="AlphaFoldDB" id="A0A4V1KHX4"/>
<keyword evidence="9" id="KW-1185">Reference proteome</keyword>
<dbReference type="EMBL" id="VWNE01000008">
    <property type="protein sequence ID" value="KAA8484347.1"/>
    <property type="molecule type" value="Genomic_DNA"/>
</dbReference>
<dbReference type="InterPro" id="IPR039425">
    <property type="entry name" value="RNA_pol_sigma-70-like"/>
</dbReference>
<dbReference type="NCBIfam" id="TIGR02937">
    <property type="entry name" value="sigma70-ECF"/>
    <property type="match status" value="1"/>
</dbReference>
<dbReference type="Pfam" id="PF08281">
    <property type="entry name" value="Sigma70_r4_2"/>
    <property type="match status" value="1"/>
</dbReference>
<dbReference type="OrthoDB" id="8687055at2"/>
<keyword evidence="4" id="KW-0804">Transcription</keyword>
<dbReference type="GO" id="GO:0016987">
    <property type="term" value="F:sigma factor activity"/>
    <property type="evidence" value="ECO:0007669"/>
    <property type="project" value="UniProtKB-KW"/>
</dbReference>
<dbReference type="Gene3D" id="1.10.1740.10">
    <property type="match status" value="1"/>
</dbReference>
<dbReference type="InterPro" id="IPR014284">
    <property type="entry name" value="RNA_pol_sigma-70_dom"/>
</dbReference>
<dbReference type="PANTHER" id="PTHR43133:SF46">
    <property type="entry name" value="RNA POLYMERASE SIGMA-70 FACTOR ECF SUBFAMILY"/>
    <property type="match status" value="1"/>
</dbReference>
<dbReference type="InterPro" id="IPR000792">
    <property type="entry name" value="Tscrpt_reg_LuxR_C"/>
</dbReference>
<dbReference type="InterPro" id="IPR036388">
    <property type="entry name" value="WH-like_DNA-bd_sf"/>
</dbReference>
<accession>A0A4V1KHX4</accession>
<dbReference type="SMART" id="SM00421">
    <property type="entry name" value="HTH_LUXR"/>
    <property type="match status" value="1"/>
</dbReference>
<evidence type="ECO:0000313" key="9">
    <source>
        <dbReference type="Proteomes" id="UP000322918"/>
    </source>
</evidence>
<dbReference type="SUPFAM" id="SSF88659">
    <property type="entry name" value="Sigma3 and sigma4 domains of RNA polymerase sigma factors"/>
    <property type="match status" value="1"/>
</dbReference>
<dbReference type="PANTHER" id="PTHR43133">
    <property type="entry name" value="RNA POLYMERASE ECF-TYPE SIGMA FACTO"/>
    <property type="match status" value="1"/>
</dbReference>